<dbReference type="InterPro" id="IPR018677">
    <property type="entry name" value="DUF2157"/>
</dbReference>
<dbReference type="OrthoDB" id="327621at2"/>
<feature type="transmembrane region" description="Helical" evidence="1">
    <location>
        <begin position="106"/>
        <end position="125"/>
    </location>
</feature>
<dbReference type="EMBL" id="CP016268">
    <property type="protein sequence ID" value="ANO51621.1"/>
    <property type="molecule type" value="Genomic_DNA"/>
</dbReference>
<gene>
    <name evidence="3" type="ORF">BA177_10780</name>
</gene>
<dbReference type="Pfam" id="PF09925">
    <property type="entry name" value="DUF2157"/>
    <property type="match status" value="1"/>
</dbReference>
<evidence type="ECO:0000313" key="3">
    <source>
        <dbReference type="EMBL" id="ANO51621.1"/>
    </source>
</evidence>
<dbReference type="KEGG" id="woc:BA177_10780"/>
<keyword evidence="1" id="KW-0812">Transmembrane</keyword>
<protein>
    <recommendedName>
        <fullName evidence="2">DUF2157 domain-containing protein</fullName>
    </recommendedName>
</protein>
<feature type="domain" description="DUF2157" evidence="2">
    <location>
        <begin position="36"/>
        <end position="155"/>
    </location>
</feature>
<feature type="transmembrane region" description="Helical" evidence="1">
    <location>
        <begin position="153"/>
        <end position="170"/>
    </location>
</feature>
<keyword evidence="4" id="KW-1185">Reference proteome</keyword>
<name>A0A193LGN1_9GAMM</name>
<evidence type="ECO:0000313" key="4">
    <source>
        <dbReference type="Proteomes" id="UP000092695"/>
    </source>
</evidence>
<organism evidence="3 4">
    <name type="scientific">Woeseia oceani</name>
    <dbReference type="NCBI Taxonomy" id="1548547"/>
    <lineage>
        <taxon>Bacteria</taxon>
        <taxon>Pseudomonadati</taxon>
        <taxon>Pseudomonadota</taxon>
        <taxon>Gammaproteobacteria</taxon>
        <taxon>Woeseiales</taxon>
        <taxon>Woeseiaceae</taxon>
        <taxon>Woeseia</taxon>
    </lineage>
</organism>
<feature type="transmembrane region" description="Helical" evidence="1">
    <location>
        <begin position="76"/>
        <end position="94"/>
    </location>
</feature>
<keyword evidence="1" id="KW-0472">Membrane</keyword>
<feature type="transmembrane region" description="Helical" evidence="1">
    <location>
        <begin position="290"/>
        <end position="309"/>
    </location>
</feature>
<feature type="transmembrane region" description="Helical" evidence="1">
    <location>
        <begin position="131"/>
        <end position="148"/>
    </location>
</feature>
<proteinExistence type="predicted"/>
<dbReference type="AlphaFoldDB" id="A0A193LGN1"/>
<feature type="transmembrane region" description="Helical" evidence="1">
    <location>
        <begin position="315"/>
        <end position="337"/>
    </location>
</feature>
<feature type="transmembrane region" description="Helical" evidence="1">
    <location>
        <begin position="49"/>
        <end position="70"/>
    </location>
</feature>
<feature type="transmembrane region" description="Helical" evidence="1">
    <location>
        <begin position="190"/>
        <end position="215"/>
    </location>
</feature>
<reference evidence="3 4" key="1">
    <citation type="submission" date="2016-06" db="EMBL/GenBank/DDBJ databases">
        <title>Complete genome sequence of a deep-branching marine Gamma Proteobacterium Woeseia oceani type strain XK5.</title>
        <authorList>
            <person name="Mu D."/>
            <person name="Du Z."/>
        </authorList>
    </citation>
    <scope>NUCLEOTIDE SEQUENCE [LARGE SCALE GENOMIC DNA]</scope>
    <source>
        <strain evidence="3 4">XK5</strain>
    </source>
</reference>
<evidence type="ECO:0000259" key="2">
    <source>
        <dbReference type="Pfam" id="PF09925"/>
    </source>
</evidence>
<keyword evidence="1" id="KW-1133">Transmembrane helix</keyword>
<sequence>MSQEQTASYTAVTEMAIAARFSEAACDRSIEIACLQPEQADWRRYLDRFLMVVGIALIAAGIAAFIAWNWAELDRFAKFAVLQGGILVSAVLAWRFGFDSIAGQSSLFVVAFLTGILLALFGQVYQTGADPYGLFLSWAILILPLCIIGRQAALWLLFHILLILTVIMYYTQVLHPPEGWWQLAQLVGPLVWLGATVLDSTLGSALYLANAIGLVAWELGTSRGVPWMQNRAYPRLIAFGAFSAVLPSTLVMILSASFGDQANLHFISPLLLAITTAGGLWYYQYKQQDLLILTLCLLAAIFVVTSFAIRELVSGSGSLLFLALLIIAEVAGAAWWLKTVAQRWASQS</sequence>
<dbReference type="STRING" id="1548547.BA177_10780"/>
<feature type="transmembrane region" description="Helical" evidence="1">
    <location>
        <begin position="264"/>
        <end position="283"/>
    </location>
</feature>
<evidence type="ECO:0000256" key="1">
    <source>
        <dbReference type="SAM" id="Phobius"/>
    </source>
</evidence>
<dbReference type="Proteomes" id="UP000092695">
    <property type="component" value="Chromosome"/>
</dbReference>
<feature type="transmembrane region" description="Helical" evidence="1">
    <location>
        <begin position="236"/>
        <end position="258"/>
    </location>
</feature>
<accession>A0A193LGN1</accession>
<dbReference type="RefSeq" id="WP_068616142.1">
    <property type="nucleotide sequence ID" value="NZ_CP016268.1"/>
</dbReference>